<dbReference type="RefSeq" id="WP_184961001.1">
    <property type="nucleotide sequence ID" value="NZ_JACHIN010000003.1"/>
</dbReference>
<dbReference type="InterPro" id="IPR005693">
    <property type="entry name" value="Mce"/>
</dbReference>
<dbReference type="PANTHER" id="PTHR33371">
    <property type="entry name" value="INTERMEMBRANE PHOSPHOLIPID TRANSPORT SYSTEM BINDING PROTEIN MLAD-RELATED"/>
    <property type="match status" value="1"/>
</dbReference>
<dbReference type="InterPro" id="IPR003399">
    <property type="entry name" value="Mce/MlaD"/>
</dbReference>
<dbReference type="Proteomes" id="UP000568380">
    <property type="component" value="Unassembled WGS sequence"/>
</dbReference>
<evidence type="ECO:0000259" key="2">
    <source>
        <dbReference type="Pfam" id="PF02470"/>
    </source>
</evidence>
<sequence length="356" mass="38042">MAAPARTSPQIVRRRWTLAKFALFFGVAAGLIGLITVQIARIGTGAGYSLVATFDDVSGLVEGDLVKIAGAPVGQVDTIKVVNGRAEITMEVQEGITVPSDTEAAIRWRNAVGQRVVYLLPGTAKDRLPPGARIARTASVVDIGELVSDLGPLTRSLDPEQINQLLTAAAKALKGNDKNIPRLLDNVNAITGTLTERKETIRGLLKDYATVSGVVARRDEQISQLVDNLVVLSEAFASNRKLIDDSIVELSATLHTSNEVLGKNADELGALVDNLSRLTGGIRRNVGTIEKTVNTFRPPFERAYSSVNRGHYFISAVPCVALGPSPCPYPMTTPPPLRGSKKIASTSDLRKLMVGD</sequence>
<evidence type="ECO:0000256" key="1">
    <source>
        <dbReference type="SAM" id="Phobius"/>
    </source>
</evidence>
<dbReference type="EMBL" id="JACHIN010000003">
    <property type="protein sequence ID" value="MBB5077297.1"/>
    <property type="molecule type" value="Genomic_DNA"/>
</dbReference>
<dbReference type="GO" id="GO:0051701">
    <property type="term" value="P:biological process involved in interaction with host"/>
    <property type="evidence" value="ECO:0007669"/>
    <property type="project" value="TreeGrafter"/>
</dbReference>
<evidence type="ECO:0000313" key="5">
    <source>
        <dbReference type="Proteomes" id="UP000568380"/>
    </source>
</evidence>
<accession>A0A7W8A0J6</accession>
<feature type="domain" description="Mce/MlaD" evidence="2">
    <location>
        <begin position="47"/>
        <end position="122"/>
    </location>
</feature>
<dbReference type="NCBIfam" id="TIGR00996">
    <property type="entry name" value="Mtu_fam_mce"/>
    <property type="match status" value="1"/>
</dbReference>
<evidence type="ECO:0000313" key="4">
    <source>
        <dbReference type="EMBL" id="MBB5077297.1"/>
    </source>
</evidence>
<dbReference type="AlphaFoldDB" id="A0A7W8A0J6"/>
<feature type="domain" description="Mammalian cell entry C-terminal" evidence="3">
    <location>
        <begin position="126"/>
        <end position="277"/>
    </location>
</feature>
<evidence type="ECO:0000259" key="3">
    <source>
        <dbReference type="Pfam" id="PF11887"/>
    </source>
</evidence>
<name>A0A7W8A0J6_9ACTN</name>
<protein>
    <submittedName>
        <fullName evidence="4">Phospholipid/cholesterol/gamma-HCH transport system substrate-binding protein</fullName>
    </submittedName>
</protein>
<comment type="caution">
    <text evidence="4">The sequence shown here is derived from an EMBL/GenBank/DDBJ whole genome shotgun (WGS) entry which is preliminary data.</text>
</comment>
<dbReference type="Pfam" id="PF11887">
    <property type="entry name" value="Mce4_CUP1"/>
    <property type="match status" value="1"/>
</dbReference>
<keyword evidence="1" id="KW-1133">Transmembrane helix</keyword>
<reference evidence="4 5" key="1">
    <citation type="submission" date="2020-08" db="EMBL/GenBank/DDBJ databases">
        <title>Genomic Encyclopedia of Type Strains, Phase IV (KMG-IV): sequencing the most valuable type-strain genomes for metagenomic binning, comparative biology and taxonomic classification.</title>
        <authorList>
            <person name="Goeker M."/>
        </authorList>
    </citation>
    <scope>NUCLEOTIDE SEQUENCE [LARGE SCALE GENOMIC DNA]</scope>
    <source>
        <strain evidence="4 5">DSM 45385</strain>
    </source>
</reference>
<dbReference type="PANTHER" id="PTHR33371:SF17">
    <property type="entry name" value="MCE-FAMILY PROTEIN MCE1B"/>
    <property type="match status" value="1"/>
</dbReference>
<dbReference type="GO" id="GO:0005576">
    <property type="term" value="C:extracellular region"/>
    <property type="evidence" value="ECO:0007669"/>
    <property type="project" value="TreeGrafter"/>
</dbReference>
<proteinExistence type="predicted"/>
<dbReference type="Pfam" id="PF02470">
    <property type="entry name" value="MlaD"/>
    <property type="match status" value="1"/>
</dbReference>
<keyword evidence="1" id="KW-0472">Membrane</keyword>
<dbReference type="InterPro" id="IPR052336">
    <property type="entry name" value="MlaD_Phospholipid_Transporter"/>
</dbReference>
<organism evidence="4 5">
    <name type="scientific">Nonomuraea endophytica</name>
    <dbReference type="NCBI Taxonomy" id="714136"/>
    <lineage>
        <taxon>Bacteria</taxon>
        <taxon>Bacillati</taxon>
        <taxon>Actinomycetota</taxon>
        <taxon>Actinomycetes</taxon>
        <taxon>Streptosporangiales</taxon>
        <taxon>Streptosporangiaceae</taxon>
        <taxon>Nonomuraea</taxon>
    </lineage>
</organism>
<keyword evidence="5" id="KW-1185">Reference proteome</keyword>
<feature type="transmembrane region" description="Helical" evidence="1">
    <location>
        <begin position="21"/>
        <end position="40"/>
    </location>
</feature>
<keyword evidence="1" id="KW-0812">Transmembrane</keyword>
<gene>
    <name evidence="4" type="ORF">HNR40_002770</name>
</gene>
<dbReference type="InterPro" id="IPR024516">
    <property type="entry name" value="Mce_C"/>
</dbReference>